<protein>
    <submittedName>
        <fullName evidence="1">Uncharacterized protein</fullName>
    </submittedName>
</protein>
<sequence length="135" mass="15085">MPDCDICACVCACVCVCVHLWVWGGRVLIGIAEVSCRDSLYVWEGEERFMSGKVKWVYLNEVSPWVIQSSIHPIVQCLCSIRFTWVIGPSGRFKHSHVNVNEGSVFSIVCNFAVAIAAPLAELHPLAAKPFLWYL</sequence>
<dbReference type="Proteomes" id="UP000024404">
    <property type="component" value="Unassembled WGS sequence"/>
</dbReference>
<dbReference type="EMBL" id="CMVM020000020">
    <property type="status" value="NOT_ANNOTATED_CDS"/>
    <property type="molecule type" value="Genomic_DNA"/>
</dbReference>
<keyword evidence="2" id="KW-1185">Reference proteome</keyword>
<dbReference type="AlphaFoldDB" id="A0A8R1XZG3"/>
<organism evidence="1 2">
    <name type="scientific">Onchocerca volvulus</name>
    <dbReference type="NCBI Taxonomy" id="6282"/>
    <lineage>
        <taxon>Eukaryota</taxon>
        <taxon>Metazoa</taxon>
        <taxon>Ecdysozoa</taxon>
        <taxon>Nematoda</taxon>
        <taxon>Chromadorea</taxon>
        <taxon>Rhabditida</taxon>
        <taxon>Spirurina</taxon>
        <taxon>Spiruromorpha</taxon>
        <taxon>Filarioidea</taxon>
        <taxon>Onchocercidae</taxon>
        <taxon>Onchocerca</taxon>
    </lineage>
</organism>
<dbReference type="EnsemblMetazoa" id="OVOC758.1">
    <property type="protein sequence ID" value="OVOC758.1"/>
    <property type="gene ID" value="WBGene00237567"/>
</dbReference>
<accession>A0A8R1XZG3</accession>
<proteinExistence type="predicted"/>
<reference evidence="1" key="2">
    <citation type="submission" date="2022-06" db="UniProtKB">
        <authorList>
            <consortium name="EnsemblMetazoa"/>
        </authorList>
    </citation>
    <scope>IDENTIFICATION</scope>
</reference>
<name>A0A8R1XZG3_ONCVO</name>
<evidence type="ECO:0000313" key="2">
    <source>
        <dbReference type="Proteomes" id="UP000024404"/>
    </source>
</evidence>
<evidence type="ECO:0000313" key="1">
    <source>
        <dbReference type="EnsemblMetazoa" id="OVOC758.1"/>
    </source>
</evidence>
<reference evidence="2" key="1">
    <citation type="submission" date="2013-10" db="EMBL/GenBank/DDBJ databases">
        <title>Genome sequencing of Onchocerca volvulus.</title>
        <authorList>
            <person name="Cotton J."/>
            <person name="Tsai J."/>
            <person name="Stanley E."/>
            <person name="Tracey A."/>
            <person name="Holroyd N."/>
            <person name="Lustigman S."/>
            <person name="Berriman M."/>
        </authorList>
    </citation>
    <scope>NUCLEOTIDE SEQUENCE</scope>
</reference>